<evidence type="ECO:0000313" key="6">
    <source>
        <dbReference type="Proteomes" id="UP000010797"/>
    </source>
</evidence>
<evidence type="ECO:0000259" key="3">
    <source>
        <dbReference type="Pfam" id="PF00395"/>
    </source>
</evidence>
<dbReference type="Pfam" id="PF16244">
    <property type="entry name" value="DUF4901"/>
    <property type="match status" value="2"/>
</dbReference>
<dbReference type="AlphaFoldDB" id="L0F7E4"/>
<evidence type="ECO:0000256" key="2">
    <source>
        <dbReference type="SAM" id="SignalP"/>
    </source>
</evidence>
<dbReference type="RefSeq" id="WP_015261552.1">
    <property type="nucleotide sequence ID" value="NC_019903.1"/>
</dbReference>
<accession>L0F7E4</accession>
<evidence type="ECO:0000259" key="4">
    <source>
        <dbReference type="Pfam" id="PF16244"/>
    </source>
</evidence>
<dbReference type="Pfam" id="PF00395">
    <property type="entry name" value="SLH"/>
    <property type="match status" value="1"/>
</dbReference>
<feature type="signal peptide" evidence="2">
    <location>
        <begin position="1"/>
        <end position="28"/>
    </location>
</feature>
<keyword evidence="2" id="KW-0732">Signal</keyword>
<feature type="domain" description="SLH" evidence="3">
    <location>
        <begin position="577"/>
        <end position="612"/>
    </location>
</feature>
<dbReference type="STRING" id="871963.Desdi_1039"/>
<dbReference type="InterPro" id="IPR032599">
    <property type="entry name" value="YcdB/YcdC_rep_domain"/>
</dbReference>
<protein>
    <submittedName>
        <fullName evidence="5">Uncharacterized protein</fullName>
    </submittedName>
</protein>
<gene>
    <name evidence="5" type="ordered locus">Desdi_1039</name>
</gene>
<dbReference type="InterPro" id="IPR001119">
    <property type="entry name" value="SLH_dom"/>
</dbReference>
<dbReference type="eggNOG" id="ENOG502ZA5A">
    <property type="taxonomic scope" value="Bacteria"/>
</dbReference>
<dbReference type="KEGG" id="ddl:Desdi_1039"/>
<feature type="domain" description="YcdB/YcdC repeated" evidence="4">
    <location>
        <begin position="333"/>
        <end position="490"/>
    </location>
</feature>
<keyword evidence="6" id="KW-1185">Reference proteome</keyword>
<proteinExistence type="predicted"/>
<dbReference type="HOGENOM" id="CLU_019560_0_0_9"/>
<dbReference type="EMBL" id="CP003344">
    <property type="protein sequence ID" value="AGA68556.1"/>
    <property type="molecule type" value="Genomic_DNA"/>
</dbReference>
<organism evidence="5 6">
    <name type="scientific">Desulfitobacterium dichloroeliminans (strain LMG P-21439 / DCA1)</name>
    <dbReference type="NCBI Taxonomy" id="871963"/>
    <lineage>
        <taxon>Bacteria</taxon>
        <taxon>Bacillati</taxon>
        <taxon>Bacillota</taxon>
        <taxon>Clostridia</taxon>
        <taxon>Eubacteriales</taxon>
        <taxon>Desulfitobacteriaceae</taxon>
        <taxon>Desulfitobacterium</taxon>
    </lineage>
</organism>
<reference evidence="6" key="1">
    <citation type="submission" date="2012-02" db="EMBL/GenBank/DDBJ databases">
        <title>Complete sequence of Desulfitobacterium dichloroeliminans LMG P-21439.</title>
        <authorList>
            <person name="Lucas S."/>
            <person name="Han J."/>
            <person name="Lapidus A."/>
            <person name="Cheng J.-F."/>
            <person name="Goodwin L."/>
            <person name="Pitluck S."/>
            <person name="Peters L."/>
            <person name="Ovchinnikova G."/>
            <person name="Teshima H."/>
            <person name="Detter J.C."/>
            <person name="Han C."/>
            <person name="Tapia R."/>
            <person name="Land M."/>
            <person name="Hauser L."/>
            <person name="Kyrpides N."/>
            <person name="Ivanova N."/>
            <person name="Pagani I."/>
            <person name="Kruse T."/>
            <person name="de Vos W.M."/>
            <person name="Boon N."/>
            <person name="Smidt H."/>
            <person name="Woyke T."/>
        </authorList>
    </citation>
    <scope>NUCLEOTIDE SEQUENCE [LARGE SCALE GENOMIC DNA]</scope>
    <source>
        <strain evidence="6">LMG P-21439 / DCA1</strain>
    </source>
</reference>
<feature type="chain" id="PRO_5003941265" evidence="2">
    <location>
        <begin position="29"/>
        <end position="740"/>
    </location>
</feature>
<evidence type="ECO:0000256" key="1">
    <source>
        <dbReference type="ARBA" id="ARBA00022737"/>
    </source>
</evidence>
<name>L0F7E4_DESDL</name>
<dbReference type="Proteomes" id="UP000010797">
    <property type="component" value="Chromosome"/>
</dbReference>
<evidence type="ECO:0000313" key="5">
    <source>
        <dbReference type="EMBL" id="AGA68556.1"/>
    </source>
</evidence>
<keyword evidence="1" id="KW-0677">Repeat</keyword>
<dbReference type="OrthoDB" id="2473368at2"/>
<sequence>MSKKFRKLAIPMAVALLVQGTLPASILAAELSAKPMNVVETIAAPTQVKVTLEDAIKLVKKNFAVPAAFTEFTSGYNNYNGRQTWSLFWNSKEESGGSFNAQVDVDTGEIIYMNSWNNISPANQGSVPKYTYEEAQVVARSLVEGILGDRLSQLELKPENTQIIPAIDYGYTTYSVQWQRVVNGVPFPSNGVNVQVNAYDGTVTSYSFNWSKETIPSLTGVIVETKARDAFVNHKLLELQYFLSSGVRPLDSKMSDAKKSALLVYQLSNDAFNGMIDAKTGEPIKLNSGEWLQDSSFDAIGGLGGMAKSAAENAITPEEQKEVDNNAKLLSQEKAVESVKKWVEIPEGLTLRSANLGRQGDLDQKQVWSFDWSSEDSAEGYNSVYARVDAATGEVMGFNLYSSTQPPKGADALNRVGAKAVADAFLKEIQPNRLLQVEYLENLDNGQKYPEDQPSHDYRYQRLVNGIPVPGNGFSVTVDRNSKKVIGFDMNFADVNFPSTSVAMSQKQGEDTFLNKRALELKYVQINKNGQLSDILIVYQPKIEYNNTVSNLMDAKTGEFLDWQGKPIKEQPRPYNFTDSSGSFAEEEIKLLGQAGAFGEYENEFRPTENVTVESLLRAMFVAKNGAWSYQGMTDEELLKQAKELGWLKENLSLNDQVSRELHAKLVIRMLQLDKIAQMEELFQAPYEDSEAFNTGSLGYIALTKGLDVMYIEGDKFDPTEKVTREEAAYTLVKSLMANR</sequence>
<feature type="domain" description="YcdB/YcdC repeated" evidence="4">
    <location>
        <begin position="54"/>
        <end position="210"/>
    </location>
</feature>